<feature type="transmembrane region" description="Helical" evidence="8">
    <location>
        <begin position="185"/>
        <end position="202"/>
    </location>
</feature>
<evidence type="ECO:0000256" key="6">
    <source>
        <dbReference type="ARBA" id="ARBA00023136"/>
    </source>
</evidence>
<evidence type="ECO:0000256" key="3">
    <source>
        <dbReference type="ARBA" id="ARBA00022475"/>
    </source>
</evidence>
<evidence type="ECO:0000256" key="2">
    <source>
        <dbReference type="ARBA" id="ARBA00005914"/>
    </source>
</evidence>
<comment type="caution">
    <text evidence="9">The sequence shown here is derived from an EMBL/GenBank/DDBJ whole genome shotgun (WGS) entry which is preliminary data.</text>
</comment>
<dbReference type="RefSeq" id="WP_132224506.1">
    <property type="nucleotide sequence ID" value="NZ_SMGO01000002.1"/>
</dbReference>
<sequence length="280" mass="30182">MRNYVLVILRGMGQVMFQNNALSGLLFLAGIFYNSWLLALAVVLGTVISTATAQLLKYSQSEIDDGIYGFNGALVGVAIWFFFGFSIITTAVLIAGAALSTLLMYGMKKFVPPFTAPFVLVTWLMILLLLFVLQVPLVAPPISESNSFDLLSTLSKGFSQVWFQDNIVTGIFFLLALAVNSRTSAIYALYGSALGALIAMLLSQPISMINAGLFGYNAVLCAIALGDKKLSSFLWATLAIALSVILNLGIGSLGFITLTSAFVLATWVVLYIQRLFPKAQ</sequence>
<evidence type="ECO:0000256" key="1">
    <source>
        <dbReference type="ARBA" id="ARBA00004651"/>
    </source>
</evidence>
<evidence type="ECO:0000313" key="9">
    <source>
        <dbReference type="EMBL" id="TCK83484.1"/>
    </source>
</evidence>
<feature type="transmembrane region" description="Helical" evidence="8">
    <location>
        <begin position="21"/>
        <end position="48"/>
    </location>
</feature>
<dbReference type="PANTHER" id="PTHR10464:SF4">
    <property type="entry name" value="UREA TRANSPORTER"/>
    <property type="match status" value="1"/>
</dbReference>
<dbReference type="Proteomes" id="UP000294616">
    <property type="component" value="Unassembled WGS sequence"/>
</dbReference>
<dbReference type="AlphaFoldDB" id="A0A4R1LY60"/>
<evidence type="ECO:0000256" key="4">
    <source>
        <dbReference type="ARBA" id="ARBA00022692"/>
    </source>
</evidence>
<feature type="transmembrane region" description="Helical" evidence="8">
    <location>
        <begin position="159"/>
        <end position="178"/>
    </location>
</feature>
<dbReference type="GO" id="GO:0005886">
    <property type="term" value="C:plasma membrane"/>
    <property type="evidence" value="ECO:0007669"/>
    <property type="project" value="UniProtKB-SubCell"/>
</dbReference>
<feature type="transmembrane region" description="Helical" evidence="8">
    <location>
        <begin position="78"/>
        <end position="106"/>
    </location>
</feature>
<evidence type="ECO:0000256" key="5">
    <source>
        <dbReference type="ARBA" id="ARBA00022989"/>
    </source>
</evidence>
<evidence type="ECO:0000256" key="7">
    <source>
        <dbReference type="PIRSR" id="PIRSR016502-1"/>
    </source>
</evidence>
<keyword evidence="3" id="KW-1003">Cell membrane</keyword>
<organism evidence="9 10">
    <name type="scientific">Albibacterium bauzanense</name>
    <dbReference type="NCBI Taxonomy" id="653929"/>
    <lineage>
        <taxon>Bacteria</taxon>
        <taxon>Pseudomonadati</taxon>
        <taxon>Bacteroidota</taxon>
        <taxon>Sphingobacteriia</taxon>
        <taxon>Sphingobacteriales</taxon>
        <taxon>Sphingobacteriaceae</taxon>
        <taxon>Albibacterium</taxon>
    </lineage>
</organism>
<feature type="transmembrane region" description="Helical" evidence="8">
    <location>
        <begin position="256"/>
        <end position="276"/>
    </location>
</feature>
<reference evidence="9 10" key="1">
    <citation type="submission" date="2019-03" db="EMBL/GenBank/DDBJ databases">
        <title>Genomic Encyclopedia of Archaeal and Bacterial Type Strains, Phase II (KMG-II): from individual species to whole genera.</title>
        <authorList>
            <person name="Goeker M."/>
        </authorList>
    </citation>
    <scope>NUCLEOTIDE SEQUENCE [LARGE SCALE GENOMIC DNA]</scope>
    <source>
        <strain evidence="9 10">DSM 22554</strain>
    </source>
</reference>
<gene>
    <name evidence="9" type="ORF">C8N28_2085</name>
</gene>
<evidence type="ECO:0000313" key="10">
    <source>
        <dbReference type="Proteomes" id="UP000294616"/>
    </source>
</evidence>
<dbReference type="InterPro" id="IPR029020">
    <property type="entry name" value="Ammonium/urea_transptr"/>
</dbReference>
<dbReference type="PANTHER" id="PTHR10464">
    <property type="entry name" value="UREA TRANSPORTER"/>
    <property type="match status" value="1"/>
</dbReference>
<dbReference type="Pfam" id="PF03253">
    <property type="entry name" value="UT"/>
    <property type="match status" value="1"/>
</dbReference>
<protein>
    <submittedName>
        <fullName evidence="9">Urea transporter</fullName>
    </submittedName>
</protein>
<dbReference type="GO" id="GO:0015204">
    <property type="term" value="F:urea transmembrane transporter activity"/>
    <property type="evidence" value="ECO:0007669"/>
    <property type="project" value="InterPro"/>
</dbReference>
<keyword evidence="4 8" id="KW-0812">Transmembrane</keyword>
<dbReference type="PIRSF" id="PIRSF016502">
    <property type="entry name" value="Urea_transporter"/>
    <property type="match status" value="1"/>
</dbReference>
<keyword evidence="10" id="KW-1185">Reference proteome</keyword>
<keyword evidence="5 8" id="KW-1133">Transmembrane helix</keyword>
<dbReference type="OrthoDB" id="279428at2"/>
<evidence type="ECO:0000256" key="8">
    <source>
        <dbReference type="SAM" id="Phobius"/>
    </source>
</evidence>
<proteinExistence type="inferred from homology"/>
<accession>A0A4R1LY60</accession>
<feature type="transmembrane region" description="Helical" evidence="8">
    <location>
        <begin position="118"/>
        <end position="139"/>
    </location>
</feature>
<dbReference type="Gene3D" id="1.10.3430.10">
    <property type="entry name" value="Ammonium transporter AmtB like domains"/>
    <property type="match status" value="1"/>
</dbReference>
<name>A0A4R1LY60_9SPHI</name>
<comment type="similarity">
    <text evidence="2">Belongs to the urea transporter family.</text>
</comment>
<comment type="subcellular location">
    <subcellularLocation>
        <location evidence="1">Cell membrane</location>
        <topology evidence="1">Multi-pass membrane protein</topology>
    </subcellularLocation>
</comment>
<dbReference type="EMBL" id="SMGO01000002">
    <property type="protein sequence ID" value="TCK83484.1"/>
    <property type="molecule type" value="Genomic_DNA"/>
</dbReference>
<feature type="site" description="Important for channel permeability" evidence="7">
    <location>
        <position position="259"/>
    </location>
</feature>
<keyword evidence="6 8" id="KW-0472">Membrane</keyword>
<dbReference type="InterPro" id="IPR004937">
    <property type="entry name" value="Urea_transporter"/>
</dbReference>